<dbReference type="NCBIfam" id="NF033832">
    <property type="entry name" value="sce7726_fam"/>
    <property type="match status" value="1"/>
</dbReference>
<evidence type="ECO:0000313" key="2">
    <source>
        <dbReference type="Proteomes" id="UP000178851"/>
    </source>
</evidence>
<evidence type="ECO:0008006" key="3">
    <source>
        <dbReference type="Google" id="ProtNLM"/>
    </source>
</evidence>
<dbReference type="AlphaFoldDB" id="A0A1F7YI47"/>
<organism evidence="1 2">
    <name type="scientific">Candidatus Woesebacteria bacterium RIFCSPHIGHO2_01_FULL_39_28</name>
    <dbReference type="NCBI Taxonomy" id="1802496"/>
    <lineage>
        <taxon>Bacteria</taxon>
        <taxon>Candidatus Woeseibacteriota</taxon>
    </lineage>
</organism>
<reference evidence="1 2" key="1">
    <citation type="journal article" date="2016" name="Nat. Commun.">
        <title>Thousands of microbial genomes shed light on interconnected biogeochemical processes in an aquifer system.</title>
        <authorList>
            <person name="Anantharaman K."/>
            <person name="Brown C.T."/>
            <person name="Hug L.A."/>
            <person name="Sharon I."/>
            <person name="Castelle C.J."/>
            <person name="Probst A.J."/>
            <person name="Thomas B.C."/>
            <person name="Singh A."/>
            <person name="Wilkins M.J."/>
            <person name="Karaoz U."/>
            <person name="Brodie E.L."/>
            <person name="Williams K.H."/>
            <person name="Hubbard S.S."/>
            <person name="Banfield J.F."/>
        </authorList>
    </citation>
    <scope>NUCLEOTIDE SEQUENCE [LARGE SCALE GENOMIC DNA]</scope>
</reference>
<sequence length="211" mass="24542">MLSQFFNTTDKLIRSALLTKLSKEYKSQKNTAIISEFSLIKESARIDIAVVNGIMHGYELKSDKDNLLRLENQREAYNLIFDKVTLVVGKNHLMSSIYSVPDWWGITIAKVDNKNKLTFYDIRESKSNPEQNARAMTNLLWKNEILEKLRALGFSERLVNKSKDYVRDQLVCSLEQEQLKSYVRQALKKRFLNSGWRSGVMSMKYGDQFQV</sequence>
<protein>
    <recommendedName>
        <fullName evidence="3">Sce7726 family protein</fullName>
    </recommendedName>
</protein>
<accession>A0A1F7YI47</accession>
<evidence type="ECO:0000313" key="1">
    <source>
        <dbReference type="EMBL" id="OGM26559.1"/>
    </source>
</evidence>
<dbReference type="InterPro" id="IPR047729">
    <property type="entry name" value="Sce7726-like"/>
</dbReference>
<comment type="caution">
    <text evidence="1">The sequence shown here is derived from an EMBL/GenBank/DDBJ whole genome shotgun (WGS) entry which is preliminary data.</text>
</comment>
<dbReference type="Proteomes" id="UP000178851">
    <property type="component" value="Unassembled WGS sequence"/>
</dbReference>
<proteinExistence type="predicted"/>
<name>A0A1F7YI47_9BACT</name>
<dbReference type="EMBL" id="MGGI01000012">
    <property type="protein sequence ID" value="OGM26559.1"/>
    <property type="molecule type" value="Genomic_DNA"/>
</dbReference>
<gene>
    <name evidence="1" type="ORF">A2627_00865</name>
</gene>